<proteinExistence type="predicted"/>
<dbReference type="GO" id="GO:0008829">
    <property type="term" value="F:dCTP deaminase activity"/>
    <property type="evidence" value="ECO:0007669"/>
    <property type="project" value="UniProtKB-EC"/>
</dbReference>
<dbReference type="PANTHER" id="PTHR42680">
    <property type="entry name" value="DCTP DEAMINASE"/>
    <property type="match status" value="1"/>
</dbReference>
<dbReference type="Gene3D" id="2.70.40.10">
    <property type="match status" value="2"/>
</dbReference>
<reference evidence="4" key="1">
    <citation type="submission" date="2015-10" db="EMBL/GenBank/DDBJ databases">
        <authorList>
            <person name="Gilbert D.G."/>
        </authorList>
    </citation>
    <scope>NUCLEOTIDE SEQUENCE</scope>
</reference>
<dbReference type="InterPro" id="IPR010550">
    <property type="entry name" value="DCD_N"/>
</dbReference>
<dbReference type="EMBL" id="CZQD01000018">
    <property type="protein sequence ID" value="CUS56118.1"/>
    <property type="molecule type" value="Genomic_DNA"/>
</dbReference>
<dbReference type="InterPro" id="IPR033704">
    <property type="entry name" value="dUTPase_trimeric"/>
</dbReference>
<dbReference type="GO" id="GO:0009394">
    <property type="term" value="P:2'-deoxyribonucleotide metabolic process"/>
    <property type="evidence" value="ECO:0007669"/>
    <property type="project" value="InterPro"/>
</dbReference>
<gene>
    <name evidence="4" type="ORF">MGWOODY_Hyp2576</name>
</gene>
<organism evidence="4">
    <name type="scientific">hydrothermal vent metagenome</name>
    <dbReference type="NCBI Taxonomy" id="652676"/>
    <lineage>
        <taxon>unclassified sequences</taxon>
        <taxon>metagenomes</taxon>
        <taxon>ecological metagenomes</taxon>
    </lineage>
</organism>
<protein>
    <submittedName>
        <fullName evidence="4">Deoxycytidine triphosphate deaminase</fullName>
        <ecNumber evidence="4">3.5.4.13</ecNumber>
    </submittedName>
</protein>
<dbReference type="InterPro" id="IPR053811">
    <property type="entry name" value="DCD_C"/>
</dbReference>
<dbReference type="Pfam" id="PF22569">
    <property type="entry name" value="DCD_C"/>
    <property type="match status" value="1"/>
</dbReference>
<dbReference type="Pfam" id="PF06559">
    <property type="entry name" value="DCD_N"/>
    <property type="match status" value="1"/>
</dbReference>
<dbReference type="InterPro" id="IPR036157">
    <property type="entry name" value="dUTPase-like_sf"/>
</dbReference>
<evidence type="ECO:0000259" key="2">
    <source>
        <dbReference type="Pfam" id="PF06559"/>
    </source>
</evidence>
<dbReference type="SUPFAM" id="SSF51283">
    <property type="entry name" value="dUTPase-like"/>
    <property type="match status" value="2"/>
</dbReference>
<evidence type="ECO:0000259" key="3">
    <source>
        <dbReference type="Pfam" id="PF22569"/>
    </source>
</evidence>
<dbReference type="EC" id="3.5.4.13" evidence="4"/>
<dbReference type="CDD" id="cd07557">
    <property type="entry name" value="trimeric_dUTPase"/>
    <property type="match status" value="1"/>
</dbReference>
<dbReference type="PANTHER" id="PTHR42680:SF3">
    <property type="entry name" value="DCTP DEAMINASE"/>
    <property type="match status" value="1"/>
</dbReference>
<accession>A0A160TYJ8</accession>
<keyword evidence="1 4" id="KW-0378">Hydrolase</keyword>
<sequence>MQVMAVDSGVLSDHEIEALLGADAIRTDLPLDEGQVQPASLDLRLAEDAYRLRASFLPGKDRTVAEMLQEPGIHMHRIDLTKEGAVLETGCVYLVPLMESLRLPAGIAARANPKSSTGRIDVFTRLVTNRSRAFDEVPTGYSGPLYLEVSPRTFPIMVRPGDRLAQIRFKRKKPETLKEKVVSIDLESTGDQPVGYRAKHHSGIVDLRGIGAHEASQFWEPIWPRDGRIVLNPEEFYILVSREAVKVGAMEAAEMAPIAPELGEFRAHYAGFFDPGFGTNSGGSRAVLEVRSRDVPFILEHGQPVAKLVYESMASKPKGLYGGKGSNYQGQGLKLSKHFKT</sequence>
<dbReference type="AlphaFoldDB" id="A0A160TYJ8"/>
<feature type="domain" description="2'-deoxycytidine 5'-triphosphate deaminase N-terminal" evidence="2">
    <location>
        <begin position="8"/>
        <end position="171"/>
    </location>
</feature>
<name>A0A160TYJ8_9ZZZZ</name>
<feature type="domain" description="2'-deoxycytidine 5'-triphosphate deaminase C-terminal" evidence="3">
    <location>
        <begin position="181"/>
        <end position="339"/>
    </location>
</feature>
<evidence type="ECO:0000256" key="1">
    <source>
        <dbReference type="ARBA" id="ARBA00022801"/>
    </source>
</evidence>
<evidence type="ECO:0000313" key="4">
    <source>
        <dbReference type="EMBL" id="CUS56118.1"/>
    </source>
</evidence>